<dbReference type="PROSITE" id="PS50011">
    <property type="entry name" value="PROTEIN_KINASE_DOM"/>
    <property type="match status" value="1"/>
</dbReference>
<keyword evidence="3" id="KW-0418">Kinase</keyword>
<organism evidence="7 8">
    <name type="scientific">Pristionchus mayeri</name>
    <dbReference type="NCBI Taxonomy" id="1317129"/>
    <lineage>
        <taxon>Eukaryota</taxon>
        <taxon>Metazoa</taxon>
        <taxon>Ecdysozoa</taxon>
        <taxon>Nematoda</taxon>
        <taxon>Chromadorea</taxon>
        <taxon>Rhabditida</taxon>
        <taxon>Rhabditina</taxon>
        <taxon>Diplogasteromorpha</taxon>
        <taxon>Diplogasteroidea</taxon>
        <taxon>Neodiplogasteridae</taxon>
        <taxon>Pristionchus</taxon>
    </lineage>
</organism>
<evidence type="ECO:0000256" key="4">
    <source>
        <dbReference type="ARBA" id="ARBA00022840"/>
    </source>
</evidence>
<feature type="non-terminal residue" evidence="7">
    <location>
        <position position="643"/>
    </location>
</feature>
<evidence type="ECO:0000256" key="2">
    <source>
        <dbReference type="ARBA" id="ARBA00022741"/>
    </source>
</evidence>
<keyword evidence="4" id="KW-0067">ATP-binding</keyword>
<feature type="non-terminal residue" evidence="7">
    <location>
        <position position="1"/>
    </location>
</feature>
<dbReference type="Gene3D" id="1.10.510.10">
    <property type="entry name" value="Transferase(Phosphotransferase) domain 1"/>
    <property type="match status" value="1"/>
</dbReference>
<dbReference type="GO" id="GO:0005524">
    <property type="term" value="F:ATP binding"/>
    <property type="evidence" value="ECO:0007669"/>
    <property type="project" value="UniProtKB-KW"/>
</dbReference>
<dbReference type="GO" id="GO:0005737">
    <property type="term" value="C:cytoplasm"/>
    <property type="evidence" value="ECO:0007669"/>
    <property type="project" value="TreeGrafter"/>
</dbReference>
<evidence type="ECO:0000256" key="1">
    <source>
        <dbReference type="ARBA" id="ARBA00022679"/>
    </source>
</evidence>
<dbReference type="PANTHER" id="PTHR11042">
    <property type="entry name" value="EUKARYOTIC TRANSLATION INITIATION FACTOR 2-ALPHA KINASE EIF2-ALPHA KINASE -RELATED"/>
    <property type="match status" value="1"/>
</dbReference>
<feature type="domain" description="Protein kinase" evidence="6">
    <location>
        <begin position="327"/>
        <end position="588"/>
    </location>
</feature>
<evidence type="ECO:0000256" key="3">
    <source>
        <dbReference type="ARBA" id="ARBA00022777"/>
    </source>
</evidence>
<proteinExistence type="predicted"/>
<dbReference type="GO" id="GO:0005634">
    <property type="term" value="C:nucleus"/>
    <property type="evidence" value="ECO:0007669"/>
    <property type="project" value="TreeGrafter"/>
</dbReference>
<keyword evidence="8" id="KW-1185">Reference proteome</keyword>
<dbReference type="EMBL" id="BTRK01000002">
    <property type="protein sequence ID" value="GMR39139.1"/>
    <property type="molecule type" value="Genomic_DNA"/>
</dbReference>
<dbReference type="Proteomes" id="UP001328107">
    <property type="component" value="Unassembled WGS sequence"/>
</dbReference>
<keyword evidence="1" id="KW-0808">Transferase</keyword>
<dbReference type="InterPro" id="IPR000719">
    <property type="entry name" value="Prot_kinase_dom"/>
</dbReference>
<gene>
    <name evidence="7" type="ORF">PMAYCL1PPCAC_09334</name>
</gene>
<dbReference type="SUPFAM" id="SSF56112">
    <property type="entry name" value="Protein kinase-like (PK-like)"/>
    <property type="match status" value="1"/>
</dbReference>
<dbReference type="SMART" id="SM00220">
    <property type="entry name" value="S_TKc"/>
    <property type="match status" value="1"/>
</dbReference>
<evidence type="ECO:0000259" key="6">
    <source>
        <dbReference type="PROSITE" id="PS50011"/>
    </source>
</evidence>
<dbReference type="Pfam" id="PF00069">
    <property type="entry name" value="Pkinase"/>
    <property type="match status" value="1"/>
</dbReference>
<comment type="caution">
    <text evidence="7">The sequence shown here is derived from an EMBL/GenBank/DDBJ whole genome shotgun (WGS) entry which is preliminary data.</text>
</comment>
<dbReference type="Gene3D" id="3.30.200.20">
    <property type="entry name" value="Phosphorylase Kinase, domain 1"/>
    <property type="match status" value="1"/>
</dbReference>
<feature type="region of interest" description="Disordered" evidence="5">
    <location>
        <begin position="604"/>
        <end position="629"/>
    </location>
</feature>
<feature type="compositionally biased region" description="Low complexity" evidence="5">
    <location>
        <begin position="609"/>
        <end position="619"/>
    </location>
</feature>
<evidence type="ECO:0000256" key="5">
    <source>
        <dbReference type="SAM" id="MobiDB-lite"/>
    </source>
</evidence>
<evidence type="ECO:0000313" key="7">
    <source>
        <dbReference type="EMBL" id="GMR39139.1"/>
    </source>
</evidence>
<dbReference type="PANTHER" id="PTHR11042:SF91">
    <property type="entry name" value="EUKARYOTIC TRANSLATION INITIATION FACTOR 2-ALPHA KINASE"/>
    <property type="match status" value="1"/>
</dbReference>
<sequence length="643" mass="74518">HSPRGFLSHSSVWKMEDDDSPYLNWLLQYNPSEFEFINTLLFAEFCENITSIYGEGEDKISLYEIIEELKKEEREQCESIIIRKHVIHLLKLVAKIPEQISIANYKQYLYESMRNTYYEKLEPLRLGKSVHTLNSEAKLFLFLLLHRKSKRTMKSLNKHFAIDSEDNKYYCVNGHQLRVNYGKRLNDLDKAVKKKKVQRNVIEQRPLKLLAETREQWLYVAGALENFGEVKAANSIINELKGADFSQIMTEIFMSTSDDEPNPEPIHLHDDYELDETVEKMRCDLNLLIYNKFLKDDGMDGLASGMASLSSISDAQSNVNSKLSKDFKNIITVKQGADTSMFTATCRLDEIEYAIFRTTIKGSDETVAKEFRRIRAIAHLDHPGILRCYSTWMESVPKEFQPKISPLAGPISEGCCKFIYIQMQLSMYSLEDWLKKNRTLPLSQMKLWFKQIVSAVDYLHSKHLVHGNLKPSNIMFVEEDRLKLSAIKMRRYDDTYAKDDAKLYWRTEQHIKGRDSKSDILTLGIILPELCTVIENDEADEIIENYQHGKDSINLNHVPEVEIFVRWLMDEEEDKWPDCGVILEHSFFSLEKAPQPVASIAPVSREEPNQNVNKANNENKGSITPSKQDGKIRCACYPKCRKF</sequence>
<evidence type="ECO:0000313" key="8">
    <source>
        <dbReference type="Proteomes" id="UP001328107"/>
    </source>
</evidence>
<keyword evidence="2" id="KW-0547">Nucleotide-binding</keyword>
<name>A0AAN5CDW4_9BILA</name>
<dbReference type="InterPro" id="IPR050339">
    <property type="entry name" value="CC_SR_Kinase"/>
</dbReference>
<accession>A0AAN5CDW4</accession>
<dbReference type="GO" id="GO:0004694">
    <property type="term" value="F:eukaryotic translation initiation factor 2alpha kinase activity"/>
    <property type="evidence" value="ECO:0007669"/>
    <property type="project" value="TreeGrafter"/>
</dbReference>
<dbReference type="AlphaFoldDB" id="A0AAN5CDW4"/>
<dbReference type="InterPro" id="IPR011009">
    <property type="entry name" value="Kinase-like_dom_sf"/>
</dbReference>
<protein>
    <recommendedName>
        <fullName evidence="6">Protein kinase domain-containing protein</fullName>
    </recommendedName>
</protein>
<reference evidence="8" key="1">
    <citation type="submission" date="2022-10" db="EMBL/GenBank/DDBJ databases">
        <title>Genome assembly of Pristionchus species.</title>
        <authorList>
            <person name="Yoshida K."/>
            <person name="Sommer R.J."/>
        </authorList>
    </citation>
    <scope>NUCLEOTIDE SEQUENCE [LARGE SCALE GENOMIC DNA]</scope>
    <source>
        <strain evidence="8">RS5460</strain>
    </source>
</reference>